<evidence type="ECO:0000256" key="6">
    <source>
        <dbReference type="ARBA" id="ARBA00022801"/>
    </source>
</evidence>
<reference evidence="13 14" key="1">
    <citation type="submission" date="2024-01" db="EMBL/GenBank/DDBJ databases">
        <authorList>
            <consortium name="Genoscope - CEA"/>
            <person name="William W."/>
        </authorList>
    </citation>
    <scope>NUCLEOTIDE SEQUENCE [LARGE SCALE GENOMIC DNA]</scope>
    <source>
        <strain evidence="13 14">29B2s-10</strain>
    </source>
</reference>
<dbReference type="PANTHER" id="PTHR11081:SF65">
    <property type="entry name" value="DNA DAMAGE-INDUCIBLE PROTEIN DIN7-RELATED"/>
    <property type="match status" value="1"/>
</dbReference>
<dbReference type="PANTHER" id="PTHR11081">
    <property type="entry name" value="FLAP ENDONUCLEASE FAMILY MEMBER"/>
    <property type="match status" value="1"/>
</dbReference>
<evidence type="ECO:0000313" key="14">
    <source>
        <dbReference type="Proteomes" id="UP001497600"/>
    </source>
</evidence>
<evidence type="ECO:0000259" key="12">
    <source>
        <dbReference type="SMART" id="SM00485"/>
    </source>
</evidence>
<evidence type="ECO:0000256" key="2">
    <source>
        <dbReference type="ARBA" id="ARBA00004123"/>
    </source>
</evidence>
<dbReference type="InterPro" id="IPR036279">
    <property type="entry name" value="5-3_exonuclease_C_sf"/>
</dbReference>
<keyword evidence="5" id="KW-0227">DNA damage</keyword>
<dbReference type="Pfam" id="PF00867">
    <property type="entry name" value="XPG_I"/>
    <property type="match status" value="1"/>
</dbReference>
<evidence type="ECO:0000259" key="11">
    <source>
        <dbReference type="SMART" id="SM00484"/>
    </source>
</evidence>
<dbReference type="Pfam" id="PF00752">
    <property type="entry name" value="XPG_N"/>
    <property type="match status" value="1"/>
</dbReference>
<feature type="domain" description="XPG N-terminal" evidence="12">
    <location>
        <begin position="1"/>
        <end position="99"/>
    </location>
</feature>
<keyword evidence="6" id="KW-0378">Hydrolase</keyword>
<sequence length="640" mass="71632">MGVTGLLQSLKEIQETTNLEKYKGQTLAVDTYGWLHRGLVSCAQELCQDIPTRKYINSVMKKVDMLRHFGVEPYLVFDGGYLPTKAETAKERRAKREEAKIKADQLVRQGKKGLAWKEFMKAAGVTPQMAKSIMLELDQRGVKYVVAPYEADPQMVYLEKIGVVDGILSEDSDLLIFGCRRLITKLNDFGDCVEICRDRFCEVKKIPQLASYTPEQLRLVAILSGCDYTKGVAGIGLKTAFTLVRRFSSLEKIVASLRNDGKTVTGDFEQEAHRANIAFQFQKVFHPHQQALCTLNDVTEEMDESLLDLCCGKMLDQNLHVQICNGEVHPITFETLISREQSLTSLRSTSVNEPKMRAPPSKPSVTVATKSKSFPKGGIDSFFSSSRLKPESSKVIQPSLEPSAPLEAEVISTVSSRSSESSIKRTVHEIKCNPKDSVSPTTKKIRRIIDVKKSSPVKLASKFFDTLIGGGSLATPRPSWDVSGDSDIPDEFSSPIKLQNKPSQNDRMDETEEIREVEERVERFDDDDDIEDIEESPVKSPTKNQERIKSLTQSLHERFSMAKSFTSKRSTNITKKGELAIGDHPLTPTDLNVDLQFDAEEISEDESQEPEQITKQITKTVVQKTTSTTNVGLQRFAYRG</sequence>
<dbReference type="InterPro" id="IPR006084">
    <property type="entry name" value="XPG/Rad2"/>
</dbReference>
<dbReference type="SUPFAM" id="SSF47807">
    <property type="entry name" value="5' to 3' exonuclease, C-terminal subdomain"/>
    <property type="match status" value="1"/>
</dbReference>
<feature type="region of interest" description="Disordered" evidence="10">
    <location>
        <begin position="346"/>
        <end position="371"/>
    </location>
</feature>
<comment type="subcellular location">
    <subcellularLocation>
        <location evidence="2">Nucleus</location>
    </subcellularLocation>
</comment>
<evidence type="ECO:0000256" key="3">
    <source>
        <dbReference type="ARBA" id="ARBA00022722"/>
    </source>
</evidence>
<evidence type="ECO:0000256" key="7">
    <source>
        <dbReference type="ARBA" id="ARBA00022842"/>
    </source>
</evidence>
<proteinExistence type="predicted"/>
<dbReference type="InterPro" id="IPR029060">
    <property type="entry name" value="PIN-like_dom_sf"/>
</dbReference>
<keyword evidence="4" id="KW-0479">Metal-binding</keyword>
<keyword evidence="9" id="KW-0539">Nucleus</keyword>
<keyword evidence="7" id="KW-0460">Magnesium</keyword>
<dbReference type="InterPro" id="IPR006086">
    <property type="entry name" value="XPG-I_dom"/>
</dbReference>
<dbReference type="InterPro" id="IPR008918">
    <property type="entry name" value="HhH2"/>
</dbReference>
<feature type="domain" description="XPG-I" evidence="11">
    <location>
        <begin position="138"/>
        <end position="209"/>
    </location>
</feature>
<dbReference type="InterPro" id="IPR006085">
    <property type="entry name" value="XPG_DNA_repair_N"/>
</dbReference>
<dbReference type="SMART" id="SM00279">
    <property type="entry name" value="HhH2"/>
    <property type="match status" value="1"/>
</dbReference>
<dbReference type="SUPFAM" id="SSF88723">
    <property type="entry name" value="PIN domain-like"/>
    <property type="match status" value="1"/>
</dbReference>
<keyword evidence="8" id="KW-0234">DNA repair</keyword>
<evidence type="ECO:0000256" key="5">
    <source>
        <dbReference type="ARBA" id="ARBA00022763"/>
    </source>
</evidence>
<name>A0ABP0E8X1_9ASCO</name>
<evidence type="ECO:0000256" key="8">
    <source>
        <dbReference type="ARBA" id="ARBA00023204"/>
    </source>
</evidence>
<gene>
    <name evidence="13" type="primary">EXO1</name>
    <name evidence="13" type="ORF">CAAN4_C04654</name>
</gene>
<keyword evidence="3" id="KW-0540">Nuclease</keyword>
<evidence type="ECO:0000313" key="13">
    <source>
        <dbReference type="EMBL" id="CAK7899874.1"/>
    </source>
</evidence>
<evidence type="ECO:0000256" key="4">
    <source>
        <dbReference type="ARBA" id="ARBA00022723"/>
    </source>
</evidence>
<organism evidence="13 14">
    <name type="scientific">[Candida] anglica</name>
    <dbReference type="NCBI Taxonomy" id="148631"/>
    <lineage>
        <taxon>Eukaryota</taxon>
        <taxon>Fungi</taxon>
        <taxon>Dikarya</taxon>
        <taxon>Ascomycota</taxon>
        <taxon>Saccharomycotina</taxon>
        <taxon>Pichiomycetes</taxon>
        <taxon>Debaryomycetaceae</taxon>
        <taxon>Kurtzmaniella</taxon>
    </lineage>
</organism>
<evidence type="ECO:0000256" key="9">
    <source>
        <dbReference type="ARBA" id="ARBA00023242"/>
    </source>
</evidence>
<dbReference type="SMART" id="SM00484">
    <property type="entry name" value="XPGI"/>
    <property type="match status" value="1"/>
</dbReference>
<dbReference type="Gene3D" id="1.10.150.20">
    <property type="entry name" value="5' to 3' exonuclease, C-terminal subdomain"/>
    <property type="match status" value="1"/>
</dbReference>
<dbReference type="Proteomes" id="UP001497600">
    <property type="component" value="Chromosome C"/>
</dbReference>
<dbReference type="CDD" id="cd09857">
    <property type="entry name" value="PIN_EXO1"/>
    <property type="match status" value="1"/>
</dbReference>
<feature type="region of interest" description="Disordered" evidence="10">
    <location>
        <begin position="490"/>
        <end position="515"/>
    </location>
</feature>
<dbReference type="InterPro" id="IPR044752">
    <property type="entry name" value="PIN-like_EXO1"/>
</dbReference>
<dbReference type="EMBL" id="OZ004255">
    <property type="protein sequence ID" value="CAK7899874.1"/>
    <property type="molecule type" value="Genomic_DNA"/>
</dbReference>
<evidence type="ECO:0000256" key="10">
    <source>
        <dbReference type="SAM" id="MobiDB-lite"/>
    </source>
</evidence>
<comment type="cofactor">
    <cofactor evidence="1">
        <name>Mg(2+)</name>
        <dbReference type="ChEBI" id="CHEBI:18420"/>
    </cofactor>
</comment>
<protein>
    <submittedName>
        <fullName evidence="13">Exodeoxyribonuclease 1</fullName>
    </submittedName>
</protein>
<feature type="compositionally biased region" description="Polar residues" evidence="10">
    <location>
        <begin position="496"/>
        <end position="505"/>
    </location>
</feature>
<dbReference type="Gene3D" id="3.40.50.1010">
    <property type="entry name" value="5'-nuclease"/>
    <property type="match status" value="1"/>
</dbReference>
<dbReference type="PRINTS" id="PR00853">
    <property type="entry name" value="XPGRADSUPER"/>
</dbReference>
<accession>A0ABP0E8X1</accession>
<evidence type="ECO:0000256" key="1">
    <source>
        <dbReference type="ARBA" id="ARBA00001946"/>
    </source>
</evidence>
<keyword evidence="14" id="KW-1185">Reference proteome</keyword>
<dbReference type="SMART" id="SM00485">
    <property type="entry name" value="XPGN"/>
    <property type="match status" value="1"/>
</dbReference>